<evidence type="ECO:0000259" key="2">
    <source>
        <dbReference type="PROSITE" id="PS50943"/>
    </source>
</evidence>
<dbReference type="PANTHER" id="PTHR46558">
    <property type="entry name" value="TRACRIPTIONAL REGULATORY PROTEIN-RELATED-RELATED"/>
    <property type="match status" value="1"/>
</dbReference>
<dbReference type="PANTHER" id="PTHR46558:SF4">
    <property type="entry name" value="DNA-BIDING PHAGE PROTEIN"/>
    <property type="match status" value="1"/>
</dbReference>
<dbReference type="OrthoDB" id="1928437at2"/>
<dbReference type="SUPFAM" id="SSF47413">
    <property type="entry name" value="lambda repressor-like DNA-binding domains"/>
    <property type="match status" value="1"/>
</dbReference>
<dbReference type="PROSITE" id="PS50943">
    <property type="entry name" value="HTH_CROC1"/>
    <property type="match status" value="1"/>
</dbReference>
<name>L1Q7H6_9CLOT</name>
<feature type="domain" description="HTH cro/C1-type" evidence="2">
    <location>
        <begin position="19"/>
        <end position="61"/>
    </location>
</feature>
<dbReference type="AlphaFoldDB" id="L1Q7H6"/>
<dbReference type="InterPro" id="IPR001387">
    <property type="entry name" value="Cro/C1-type_HTH"/>
</dbReference>
<dbReference type="InterPro" id="IPR010982">
    <property type="entry name" value="Lambda_DNA-bd_dom_sf"/>
</dbReference>
<dbReference type="Gene3D" id="1.10.260.40">
    <property type="entry name" value="lambda repressor-like DNA-binding domains"/>
    <property type="match status" value="1"/>
</dbReference>
<dbReference type="Pfam" id="PF01381">
    <property type="entry name" value="HTH_3"/>
    <property type="match status" value="1"/>
</dbReference>
<sequence length="65" mass="7830">MVKNRLLEIRLKLGYRYAKDFAEYLEINSQQYSRYESNKSQPTLETAYKIAKKLNIKIEDLIEEQ</sequence>
<dbReference type="eggNOG" id="COG1476">
    <property type="taxonomic scope" value="Bacteria"/>
</dbReference>
<dbReference type="STRING" id="545697.HMPREF0216_02879"/>
<protein>
    <submittedName>
        <fullName evidence="3">DNA-binding helix-turn-helix protein</fullName>
    </submittedName>
</protein>
<gene>
    <name evidence="3" type="ORF">HMPREF0216_02879</name>
</gene>
<dbReference type="CDD" id="cd00093">
    <property type="entry name" value="HTH_XRE"/>
    <property type="match status" value="1"/>
</dbReference>
<evidence type="ECO:0000256" key="1">
    <source>
        <dbReference type="ARBA" id="ARBA00023125"/>
    </source>
</evidence>
<accession>L1Q7H6</accession>
<dbReference type="RefSeq" id="WP_005215130.1">
    <property type="nucleotide sequence ID" value="NZ_KB291681.1"/>
</dbReference>
<dbReference type="HOGENOM" id="CLU_066192_44_6_9"/>
<organism evidence="3 4">
    <name type="scientific">Clostridium celatum DSM 1785</name>
    <dbReference type="NCBI Taxonomy" id="545697"/>
    <lineage>
        <taxon>Bacteria</taxon>
        <taxon>Bacillati</taxon>
        <taxon>Bacillota</taxon>
        <taxon>Clostridia</taxon>
        <taxon>Eubacteriales</taxon>
        <taxon>Clostridiaceae</taxon>
        <taxon>Clostridium</taxon>
    </lineage>
</organism>
<evidence type="ECO:0000313" key="4">
    <source>
        <dbReference type="Proteomes" id="UP000010420"/>
    </source>
</evidence>
<comment type="caution">
    <text evidence="3">The sequence shown here is derived from an EMBL/GenBank/DDBJ whole genome shotgun (WGS) entry which is preliminary data.</text>
</comment>
<dbReference type="GO" id="GO:0003677">
    <property type="term" value="F:DNA binding"/>
    <property type="evidence" value="ECO:0007669"/>
    <property type="project" value="UniProtKB-KW"/>
</dbReference>
<proteinExistence type="predicted"/>
<dbReference type="Proteomes" id="UP000010420">
    <property type="component" value="Unassembled WGS sequence"/>
</dbReference>
<keyword evidence="1 3" id="KW-0238">DNA-binding</keyword>
<keyword evidence="4" id="KW-1185">Reference proteome</keyword>
<dbReference type="EMBL" id="AMEZ01000093">
    <property type="protein sequence ID" value="EKY23866.1"/>
    <property type="molecule type" value="Genomic_DNA"/>
</dbReference>
<dbReference type="SMART" id="SM00530">
    <property type="entry name" value="HTH_XRE"/>
    <property type="match status" value="1"/>
</dbReference>
<reference evidence="3 4" key="1">
    <citation type="submission" date="2012-05" db="EMBL/GenBank/DDBJ databases">
        <authorList>
            <person name="Weinstock G."/>
            <person name="Sodergren E."/>
            <person name="Lobos E.A."/>
            <person name="Fulton L."/>
            <person name="Fulton R."/>
            <person name="Courtney L."/>
            <person name="Fronick C."/>
            <person name="O'Laughlin M."/>
            <person name="Godfrey J."/>
            <person name="Wilson R.M."/>
            <person name="Miner T."/>
            <person name="Farmer C."/>
            <person name="Delehaunty K."/>
            <person name="Cordes M."/>
            <person name="Minx P."/>
            <person name="Tomlinson C."/>
            <person name="Chen J."/>
            <person name="Wollam A."/>
            <person name="Pepin K.H."/>
            <person name="Bhonagiri V."/>
            <person name="Zhang X."/>
            <person name="Suruliraj S."/>
            <person name="Warren W."/>
            <person name="Mitreva M."/>
            <person name="Mardis E.R."/>
            <person name="Wilson R.K."/>
        </authorList>
    </citation>
    <scope>NUCLEOTIDE SEQUENCE [LARGE SCALE GENOMIC DNA]</scope>
    <source>
        <strain evidence="3 4">DSM 1785</strain>
    </source>
</reference>
<dbReference type="PATRIC" id="fig|545697.3.peg.2830"/>
<evidence type="ECO:0000313" key="3">
    <source>
        <dbReference type="EMBL" id="EKY23866.1"/>
    </source>
</evidence>